<feature type="transmembrane region" description="Helical" evidence="1">
    <location>
        <begin position="37"/>
        <end position="54"/>
    </location>
</feature>
<evidence type="ECO:0000313" key="2">
    <source>
        <dbReference type="EMBL" id="UOO83116.1"/>
    </source>
</evidence>
<keyword evidence="1" id="KW-1133">Transmembrane helix</keyword>
<dbReference type="RefSeq" id="WP_244787476.1">
    <property type="nucleotide sequence ID" value="NZ_CP091508.1"/>
</dbReference>
<dbReference type="Proteomes" id="UP000829817">
    <property type="component" value="Chromosome"/>
</dbReference>
<keyword evidence="3" id="KW-1185">Reference proteome</keyword>
<name>A0ABY4DVP2_9NEIS</name>
<gene>
    <name evidence="2" type="ORF">LVJ83_06560</name>
</gene>
<sequence>MDLTLGLVFLGSFYFLFFIGKFFSLGDRFKEKYDVEIEFLFYLIAGVITVIVYLNI</sequence>
<evidence type="ECO:0000313" key="3">
    <source>
        <dbReference type="Proteomes" id="UP000829817"/>
    </source>
</evidence>
<dbReference type="EMBL" id="CP091508">
    <property type="protein sequence ID" value="UOO83116.1"/>
    <property type="molecule type" value="Genomic_DNA"/>
</dbReference>
<feature type="transmembrane region" description="Helical" evidence="1">
    <location>
        <begin position="6"/>
        <end position="25"/>
    </location>
</feature>
<organism evidence="2 3">
    <name type="scientific">Uruburuella testudinis</name>
    <dbReference type="NCBI Taxonomy" id="1282863"/>
    <lineage>
        <taxon>Bacteria</taxon>
        <taxon>Pseudomonadati</taxon>
        <taxon>Pseudomonadota</taxon>
        <taxon>Betaproteobacteria</taxon>
        <taxon>Neisseriales</taxon>
        <taxon>Neisseriaceae</taxon>
        <taxon>Uruburuella</taxon>
    </lineage>
</organism>
<reference evidence="2 3" key="1">
    <citation type="journal article" date="2022" name="Res Sq">
        <title>Evolution of multicellular longitudinally dividing oral cavity symbionts (Neisseriaceae).</title>
        <authorList>
            <person name="Nyongesa S."/>
            <person name="Weber P."/>
            <person name="Bernet E."/>
            <person name="Pullido F."/>
            <person name="Nieckarz M."/>
            <person name="Delaby M."/>
            <person name="Nieves C."/>
            <person name="Viehboeck T."/>
            <person name="Krause N."/>
            <person name="Rivera-Millot A."/>
            <person name="Nakamura A."/>
            <person name="Vischer N."/>
            <person name="VanNieuwenhze M."/>
            <person name="Brun Y."/>
            <person name="Cava F."/>
            <person name="Bulgheresi S."/>
            <person name="Veyrier F."/>
        </authorList>
    </citation>
    <scope>NUCLEOTIDE SEQUENCE [LARGE SCALE GENOMIC DNA]</scope>
    <source>
        <strain evidence="2 3">CCUG 63373m</strain>
    </source>
</reference>
<keyword evidence="1" id="KW-0472">Membrane</keyword>
<protein>
    <submittedName>
        <fullName evidence="2">Uncharacterized protein</fullName>
    </submittedName>
</protein>
<accession>A0ABY4DVP2</accession>
<proteinExistence type="predicted"/>
<evidence type="ECO:0000256" key="1">
    <source>
        <dbReference type="SAM" id="Phobius"/>
    </source>
</evidence>
<keyword evidence="1" id="KW-0812">Transmembrane</keyword>